<dbReference type="Pfam" id="PF13231">
    <property type="entry name" value="PMT_2"/>
    <property type="match status" value="1"/>
</dbReference>
<feature type="transmembrane region" description="Helical" evidence="8">
    <location>
        <begin position="348"/>
        <end position="370"/>
    </location>
</feature>
<comment type="subcellular location">
    <subcellularLocation>
        <location evidence="1">Cell membrane</location>
        <topology evidence="1">Multi-pass membrane protein</topology>
    </subcellularLocation>
</comment>
<name>A0A4Q9VQX1_9HYPH</name>
<evidence type="ECO:0000256" key="4">
    <source>
        <dbReference type="ARBA" id="ARBA00022679"/>
    </source>
</evidence>
<dbReference type="AlphaFoldDB" id="A0A4Q9VQX1"/>
<evidence type="ECO:0000259" key="9">
    <source>
        <dbReference type="Pfam" id="PF13231"/>
    </source>
</evidence>
<evidence type="ECO:0000256" key="3">
    <source>
        <dbReference type="ARBA" id="ARBA00022676"/>
    </source>
</evidence>
<gene>
    <name evidence="10" type="ORF">EYW49_09850</name>
</gene>
<feature type="transmembrane region" description="Helical" evidence="8">
    <location>
        <begin position="84"/>
        <end position="101"/>
    </location>
</feature>
<keyword evidence="11" id="KW-1185">Reference proteome</keyword>
<feature type="transmembrane region" description="Helical" evidence="8">
    <location>
        <begin position="262"/>
        <end position="281"/>
    </location>
</feature>
<feature type="domain" description="Glycosyltransferase RgtA/B/C/D-like" evidence="9">
    <location>
        <begin position="57"/>
        <end position="228"/>
    </location>
</feature>
<accession>A0A4Q9VQX1</accession>
<feature type="transmembrane region" description="Helical" evidence="8">
    <location>
        <begin position="113"/>
        <end position="135"/>
    </location>
</feature>
<evidence type="ECO:0000313" key="10">
    <source>
        <dbReference type="EMBL" id="TBW38240.1"/>
    </source>
</evidence>
<proteinExistence type="predicted"/>
<dbReference type="Proteomes" id="UP000292781">
    <property type="component" value="Unassembled WGS sequence"/>
</dbReference>
<feature type="transmembrane region" description="Helical" evidence="8">
    <location>
        <begin position="318"/>
        <end position="336"/>
    </location>
</feature>
<dbReference type="OrthoDB" id="9811222at2"/>
<evidence type="ECO:0000256" key="6">
    <source>
        <dbReference type="ARBA" id="ARBA00022989"/>
    </source>
</evidence>
<dbReference type="GO" id="GO:0005886">
    <property type="term" value="C:plasma membrane"/>
    <property type="evidence" value="ECO:0007669"/>
    <property type="project" value="UniProtKB-SubCell"/>
</dbReference>
<reference evidence="10 11" key="1">
    <citation type="submission" date="2019-02" db="EMBL/GenBank/DDBJ databases">
        <title>Siculibacillus lacustris gen. nov., sp. nov., a new rosette-forming bacterium isolated from a freshwater crater lake (Lake St. Ana, Romania).</title>
        <authorList>
            <person name="Felfoldi T."/>
            <person name="Marton Z."/>
            <person name="Szabo A."/>
            <person name="Mentes A."/>
            <person name="Boka K."/>
            <person name="Marialigeti K."/>
            <person name="Mathe I."/>
            <person name="Koncz M."/>
            <person name="Schumann P."/>
            <person name="Toth E."/>
        </authorList>
    </citation>
    <scope>NUCLEOTIDE SEQUENCE [LARGE SCALE GENOMIC DNA]</scope>
    <source>
        <strain evidence="10 11">SA-279</strain>
    </source>
</reference>
<dbReference type="GO" id="GO:0009103">
    <property type="term" value="P:lipopolysaccharide biosynthetic process"/>
    <property type="evidence" value="ECO:0007669"/>
    <property type="project" value="UniProtKB-ARBA"/>
</dbReference>
<feature type="transmembrane region" description="Helical" evidence="8">
    <location>
        <begin position="164"/>
        <end position="180"/>
    </location>
</feature>
<evidence type="ECO:0000256" key="1">
    <source>
        <dbReference type="ARBA" id="ARBA00004651"/>
    </source>
</evidence>
<evidence type="ECO:0000313" key="11">
    <source>
        <dbReference type="Proteomes" id="UP000292781"/>
    </source>
</evidence>
<dbReference type="InterPro" id="IPR050297">
    <property type="entry name" value="LipidA_mod_glycosyltrf_83"/>
</dbReference>
<comment type="caution">
    <text evidence="10">The sequence shown here is derived from an EMBL/GenBank/DDBJ whole genome shotgun (WGS) entry which is preliminary data.</text>
</comment>
<evidence type="ECO:0000256" key="2">
    <source>
        <dbReference type="ARBA" id="ARBA00022475"/>
    </source>
</evidence>
<dbReference type="PANTHER" id="PTHR33908:SF11">
    <property type="entry name" value="MEMBRANE PROTEIN"/>
    <property type="match status" value="1"/>
</dbReference>
<dbReference type="InterPro" id="IPR038731">
    <property type="entry name" value="RgtA/B/C-like"/>
</dbReference>
<protein>
    <submittedName>
        <fullName evidence="10">Phospholipid carrier-dependent glycosyltransferase</fullName>
    </submittedName>
</protein>
<evidence type="ECO:0000256" key="8">
    <source>
        <dbReference type="SAM" id="Phobius"/>
    </source>
</evidence>
<keyword evidence="3" id="KW-0328">Glycosyltransferase</keyword>
<evidence type="ECO:0000256" key="7">
    <source>
        <dbReference type="ARBA" id="ARBA00023136"/>
    </source>
</evidence>
<dbReference type="EMBL" id="SJFN01000012">
    <property type="protein sequence ID" value="TBW38240.1"/>
    <property type="molecule type" value="Genomic_DNA"/>
</dbReference>
<keyword evidence="7 8" id="KW-0472">Membrane</keyword>
<dbReference type="PANTHER" id="PTHR33908">
    <property type="entry name" value="MANNOSYLTRANSFERASE YKCB-RELATED"/>
    <property type="match status" value="1"/>
</dbReference>
<feature type="transmembrane region" description="Helical" evidence="8">
    <location>
        <begin position="13"/>
        <end position="35"/>
    </location>
</feature>
<sequence length="530" mass="56666">MPVSETPRDDADALRGAVALLVAGFVARLGLALLLDPGLDEAYAMAVSGRWQLSWFDHPPMAFWWVAGMQALAAPLFGPEVPVAFLRLPFVLAFTATSWLLHDLTRVLWGARAALWALLALTVAPFFLVSAGSWLVPDGPLVLALALTARILVEILFRDPDPRRMALLWLAAGIGLGLAGLSKYHAALFALGALAFLVATPHRRRLATWAPWAGVALAVAVASPALIWNAENGWVSFLFQSARGGGRGWSLLGPLRAVLGQAAYLGPWTLIAAAAATWAALRRDRDRAGPAAFLTAVAAPSIVLFTLIPAFGGDGLPHWQMPGWLFLLPLLGRAIAENEHRFARPARAFAIAAATILALAAALIAGLRFAPPSAETIARLRLGGFLEESFTWRGLPEALAARGLVPATAAADPADRPVVVAFRWIEAARIGAALGSRATVMVFDADPRGFAFLADPAAHLGRDVVLIGRPRRFERGLAEVAPLFDHVEELPPIPVTLGSTVLFEARVAIGRHLRAPYPLPYPQRPAKDRD</sequence>
<feature type="transmembrane region" description="Helical" evidence="8">
    <location>
        <begin position="209"/>
        <end position="228"/>
    </location>
</feature>
<dbReference type="GO" id="GO:0016763">
    <property type="term" value="F:pentosyltransferase activity"/>
    <property type="evidence" value="ECO:0007669"/>
    <property type="project" value="TreeGrafter"/>
</dbReference>
<evidence type="ECO:0000256" key="5">
    <source>
        <dbReference type="ARBA" id="ARBA00022692"/>
    </source>
</evidence>
<dbReference type="RefSeq" id="WP_131309003.1">
    <property type="nucleotide sequence ID" value="NZ_SJFN01000012.1"/>
</dbReference>
<keyword evidence="5 8" id="KW-0812">Transmembrane</keyword>
<keyword evidence="2" id="KW-1003">Cell membrane</keyword>
<organism evidence="10 11">
    <name type="scientific">Siculibacillus lacustris</name>
    <dbReference type="NCBI Taxonomy" id="1549641"/>
    <lineage>
        <taxon>Bacteria</taxon>
        <taxon>Pseudomonadati</taxon>
        <taxon>Pseudomonadota</taxon>
        <taxon>Alphaproteobacteria</taxon>
        <taxon>Hyphomicrobiales</taxon>
        <taxon>Ancalomicrobiaceae</taxon>
        <taxon>Siculibacillus</taxon>
    </lineage>
</organism>
<feature type="transmembrane region" description="Helical" evidence="8">
    <location>
        <begin position="293"/>
        <end position="312"/>
    </location>
</feature>
<keyword evidence="4 10" id="KW-0808">Transferase</keyword>
<keyword evidence="6 8" id="KW-1133">Transmembrane helix</keyword>